<accession>A0ABU6ZTV6</accession>
<gene>
    <name evidence="1" type="ORF">PIB30_093773</name>
</gene>
<feature type="non-terminal residue" evidence="1">
    <location>
        <position position="1"/>
    </location>
</feature>
<organism evidence="1 2">
    <name type="scientific">Stylosanthes scabra</name>
    <dbReference type="NCBI Taxonomy" id="79078"/>
    <lineage>
        <taxon>Eukaryota</taxon>
        <taxon>Viridiplantae</taxon>
        <taxon>Streptophyta</taxon>
        <taxon>Embryophyta</taxon>
        <taxon>Tracheophyta</taxon>
        <taxon>Spermatophyta</taxon>
        <taxon>Magnoliopsida</taxon>
        <taxon>eudicotyledons</taxon>
        <taxon>Gunneridae</taxon>
        <taxon>Pentapetalae</taxon>
        <taxon>rosids</taxon>
        <taxon>fabids</taxon>
        <taxon>Fabales</taxon>
        <taxon>Fabaceae</taxon>
        <taxon>Papilionoideae</taxon>
        <taxon>50 kb inversion clade</taxon>
        <taxon>dalbergioids sensu lato</taxon>
        <taxon>Dalbergieae</taxon>
        <taxon>Pterocarpus clade</taxon>
        <taxon>Stylosanthes</taxon>
    </lineage>
</organism>
<sequence>VCYVVPWGLGESHAKGSAAGEEHRIGSFFCVSAAGWCSEWARAVPLEWGAALGHFWCLMVRVRHWADPVPQHEVAALDEVWFQSDSPVVFQHADISTMSELEAVFLYHLGGGFTKIRKVGYRYLQWQPNGRFVHLLVWLFNNEHVHVTFGCHRRLMPHHVMVFWLRSAASQLAYGCGDTGPNS</sequence>
<keyword evidence="2" id="KW-1185">Reference proteome</keyword>
<dbReference type="Proteomes" id="UP001341840">
    <property type="component" value="Unassembled WGS sequence"/>
</dbReference>
<evidence type="ECO:0000313" key="1">
    <source>
        <dbReference type="EMBL" id="MED6225442.1"/>
    </source>
</evidence>
<protein>
    <submittedName>
        <fullName evidence="1">Uncharacterized protein</fullName>
    </submittedName>
</protein>
<dbReference type="EMBL" id="JASCZI010273885">
    <property type="protein sequence ID" value="MED6225442.1"/>
    <property type="molecule type" value="Genomic_DNA"/>
</dbReference>
<comment type="caution">
    <text evidence="1">The sequence shown here is derived from an EMBL/GenBank/DDBJ whole genome shotgun (WGS) entry which is preliminary data.</text>
</comment>
<name>A0ABU6ZTV6_9FABA</name>
<reference evidence="1 2" key="1">
    <citation type="journal article" date="2023" name="Plants (Basel)">
        <title>Bridging the Gap: Combining Genomics and Transcriptomics Approaches to Understand Stylosanthes scabra, an Orphan Legume from the Brazilian Caatinga.</title>
        <authorList>
            <person name="Ferreira-Neto J.R.C."/>
            <person name="da Silva M.D."/>
            <person name="Binneck E."/>
            <person name="de Melo N.F."/>
            <person name="da Silva R.H."/>
            <person name="de Melo A.L.T.M."/>
            <person name="Pandolfi V."/>
            <person name="Bustamante F.O."/>
            <person name="Brasileiro-Vidal A.C."/>
            <person name="Benko-Iseppon A.M."/>
        </authorList>
    </citation>
    <scope>NUCLEOTIDE SEQUENCE [LARGE SCALE GENOMIC DNA]</scope>
    <source>
        <tissue evidence="1">Leaves</tissue>
    </source>
</reference>
<proteinExistence type="predicted"/>
<evidence type="ECO:0000313" key="2">
    <source>
        <dbReference type="Proteomes" id="UP001341840"/>
    </source>
</evidence>